<dbReference type="SMART" id="SM00298">
    <property type="entry name" value="CHROMO"/>
    <property type="match status" value="1"/>
</dbReference>
<keyword evidence="4" id="KW-0472">Membrane</keyword>
<dbReference type="InterPro" id="IPR023779">
    <property type="entry name" value="Chromodomain_CS"/>
</dbReference>
<keyword evidence="4" id="KW-0812">Transmembrane</keyword>
<dbReference type="Pfam" id="PF00385">
    <property type="entry name" value="Chromo"/>
    <property type="match status" value="1"/>
</dbReference>
<keyword evidence="7" id="KW-1185">Reference proteome</keyword>
<dbReference type="PROSITE" id="PS50013">
    <property type="entry name" value="CHROMO_2"/>
    <property type="match status" value="1"/>
</dbReference>
<reference evidence="8" key="1">
    <citation type="submission" date="2017-02" db="UniProtKB">
        <authorList>
            <consortium name="WormBaseParasite"/>
        </authorList>
    </citation>
    <scope>IDENTIFICATION</scope>
</reference>
<evidence type="ECO:0000313" key="6">
    <source>
        <dbReference type="EMBL" id="VDD86957.1"/>
    </source>
</evidence>
<dbReference type="AlphaFoldDB" id="A0A0N4UXW2"/>
<feature type="region of interest" description="Disordered" evidence="3">
    <location>
        <begin position="132"/>
        <end position="162"/>
    </location>
</feature>
<dbReference type="CDD" id="cd00024">
    <property type="entry name" value="CD_CSD"/>
    <property type="match status" value="1"/>
</dbReference>
<dbReference type="InterPro" id="IPR000953">
    <property type="entry name" value="Chromo/chromo_shadow_dom"/>
</dbReference>
<reference evidence="6 7" key="2">
    <citation type="submission" date="2018-10" db="EMBL/GenBank/DDBJ databases">
        <authorList>
            <consortium name="Pathogen Informatics"/>
        </authorList>
    </citation>
    <scope>NUCLEOTIDE SEQUENCE [LARGE SCALE GENOMIC DNA]</scope>
</reference>
<comment type="subcellular location">
    <subcellularLocation>
        <location evidence="1">Nucleus</location>
    </subcellularLocation>
</comment>
<protein>
    <submittedName>
        <fullName evidence="8">Chromo domain-containing protein</fullName>
    </submittedName>
</protein>
<dbReference type="Gene3D" id="2.40.50.40">
    <property type="match status" value="1"/>
</dbReference>
<feature type="domain" description="Chromo" evidence="5">
    <location>
        <begin position="73"/>
        <end position="133"/>
    </location>
</feature>
<dbReference type="InterPro" id="IPR016197">
    <property type="entry name" value="Chromo-like_dom_sf"/>
</dbReference>
<dbReference type="InterPro" id="IPR051219">
    <property type="entry name" value="Heterochromatin_chromo-domain"/>
</dbReference>
<gene>
    <name evidence="6" type="ORF">EVEC_LOCUS2100</name>
</gene>
<evidence type="ECO:0000256" key="3">
    <source>
        <dbReference type="SAM" id="MobiDB-lite"/>
    </source>
</evidence>
<keyword evidence="4" id="KW-1133">Transmembrane helix</keyword>
<dbReference type="PANTHER" id="PTHR22812">
    <property type="entry name" value="CHROMOBOX PROTEIN"/>
    <property type="match status" value="1"/>
</dbReference>
<dbReference type="GO" id="GO:0005634">
    <property type="term" value="C:nucleus"/>
    <property type="evidence" value="ECO:0007669"/>
    <property type="project" value="UniProtKB-SubCell"/>
</dbReference>
<dbReference type="STRING" id="51028.A0A0N4UXW2"/>
<evidence type="ECO:0000259" key="5">
    <source>
        <dbReference type="PROSITE" id="PS50013"/>
    </source>
</evidence>
<dbReference type="WBParaSite" id="EVEC_0000239201-mRNA-1">
    <property type="protein sequence ID" value="EVEC_0000239201-mRNA-1"/>
    <property type="gene ID" value="EVEC_0000239201"/>
</dbReference>
<organism evidence="8">
    <name type="scientific">Enterobius vermicularis</name>
    <name type="common">Human pinworm</name>
    <dbReference type="NCBI Taxonomy" id="51028"/>
    <lineage>
        <taxon>Eukaryota</taxon>
        <taxon>Metazoa</taxon>
        <taxon>Ecdysozoa</taxon>
        <taxon>Nematoda</taxon>
        <taxon>Chromadorea</taxon>
        <taxon>Rhabditida</taxon>
        <taxon>Spirurina</taxon>
        <taxon>Oxyuridomorpha</taxon>
        <taxon>Oxyuroidea</taxon>
        <taxon>Oxyuridae</taxon>
        <taxon>Enterobius</taxon>
    </lineage>
</organism>
<keyword evidence="2" id="KW-0539">Nucleus</keyword>
<name>A0A0N4UXW2_ENTVE</name>
<feature type="transmembrane region" description="Helical" evidence="4">
    <location>
        <begin position="278"/>
        <end position="302"/>
    </location>
</feature>
<evidence type="ECO:0000256" key="1">
    <source>
        <dbReference type="ARBA" id="ARBA00004123"/>
    </source>
</evidence>
<sequence length="363" mass="40783">MFLKECISDNVHLLLKLNYDYNDLSKSHYTAKVRLSIFTVLTVTVEDPLSFHDPDLSEKLVPSKKRETAKPLYEVERILAERYNPKKLQNEFLLKWEGYGNNENSWEPESNLECGELIKEFRCGKKRDLSPNKRRMTITTSNRSSKHVKSSPFSPSASADGSSSAVFEKVPILPEGTSSMEKGIKPIRILNSCRGHGIAPFDYIVEYEGKRLEKVPAVVCNRMCPQLVTFHSFCAVRSLRCLADLRFGEDFVDIASLPDDAPVGLYKSSAVRRVASKLLKLAVAIGATLFATGLFIDVFFYLQPEIASGSRVCCHNFASVAHFKASIFYCSYSRQWALSPIRDQAKPPSALDLGNDIYFEGIP</sequence>
<dbReference type="SUPFAM" id="SSF54160">
    <property type="entry name" value="Chromo domain-like"/>
    <property type="match status" value="1"/>
</dbReference>
<dbReference type="EMBL" id="UXUI01007318">
    <property type="protein sequence ID" value="VDD86957.1"/>
    <property type="molecule type" value="Genomic_DNA"/>
</dbReference>
<feature type="compositionally biased region" description="Low complexity" evidence="3">
    <location>
        <begin position="150"/>
        <end position="162"/>
    </location>
</feature>
<evidence type="ECO:0000256" key="4">
    <source>
        <dbReference type="SAM" id="Phobius"/>
    </source>
</evidence>
<evidence type="ECO:0000313" key="7">
    <source>
        <dbReference type="Proteomes" id="UP000274131"/>
    </source>
</evidence>
<dbReference type="Proteomes" id="UP000274131">
    <property type="component" value="Unassembled WGS sequence"/>
</dbReference>
<accession>A0A0N4UXW2</accession>
<proteinExistence type="predicted"/>
<evidence type="ECO:0000256" key="2">
    <source>
        <dbReference type="ARBA" id="ARBA00023242"/>
    </source>
</evidence>
<dbReference type="InterPro" id="IPR023780">
    <property type="entry name" value="Chromo_domain"/>
</dbReference>
<evidence type="ECO:0000313" key="8">
    <source>
        <dbReference type="WBParaSite" id="EVEC_0000239201-mRNA-1"/>
    </source>
</evidence>
<dbReference type="OrthoDB" id="5843976at2759"/>
<dbReference type="PROSITE" id="PS00598">
    <property type="entry name" value="CHROMO_1"/>
    <property type="match status" value="1"/>
</dbReference>